<sequence>MKQVLTVSCKLQVSPEQVAKIEATLKAFADACEYVNQVVAPTLVNELAMQSLVYQDVRARFGLSSQLAIHAIRRVSGNRKTAKKDKKPVKAFKPTSATYDVRTFSFREKDWTVSLTMLGGRERFNLAIGNYQRGLLKGQNPKTATLSKRKDGSCYINIQLESTPPEPLKSDEVLGCDLGRTDLVVTSKGESFSGKQITSVRNKYAKLRARVQRKAVKGTRSSRRRCREFLQRLSGKEQRFQKHTNHVISYRLVKQAKNNNLVISLEDLTGIRERTNQKPRSKDNKRLSNSWAFYQLRQFLTYKAIKEGVKIVFVDPRYTSQMCHKCLHIHPVQGESYRDGKRFKCGHCGWSGDADYNGSCNIATLGKVTINSPCGTGLSCSLNRNDSGLLKTHCSTQ</sequence>
<keyword evidence="2" id="KW-0815">Transposition</keyword>
<dbReference type="EMBL" id="JBHFNT010000004">
    <property type="protein sequence ID" value="MFB2832913.1"/>
    <property type="molecule type" value="Genomic_DNA"/>
</dbReference>
<name>A0ABV4WCW2_9CYAN</name>
<keyword evidence="3" id="KW-0238">DNA-binding</keyword>
<accession>A0ABV4WCW2</accession>
<dbReference type="NCBIfam" id="TIGR01766">
    <property type="entry name" value="IS200/IS605 family accessory protein TnpB-like domain"/>
    <property type="match status" value="1"/>
</dbReference>
<reference evidence="7 8" key="1">
    <citation type="submission" date="2024-09" db="EMBL/GenBank/DDBJ databases">
        <title>Floridaenema gen nov. (Aerosakkonemataceae, Aerosakkonematales ord. nov., Cyanobacteria) from benthic tropical and subtropical fresh waters, with the description of four new species.</title>
        <authorList>
            <person name="Moretto J.A."/>
            <person name="Berthold D.E."/>
            <person name="Lefler F.W."/>
            <person name="Huang I.-S."/>
            <person name="Laughinghouse H. IV."/>
        </authorList>
    </citation>
    <scope>NUCLEOTIDE SEQUENCE [LARGE SCALE GENOMIC DNA]</scope>
    <source>
        <strain evidence="7 8">BLCC-F167</strain>
    </source>
</reference>
<comment type="similarity">
    <text evidence="1">In the C-terminal section; belongs to the transposase 35 family.</text>
</comment>
<protein>
    <submittedName>
        <fullName evidence="7">RNA-guided endonuclease InsQ/TnpB family protein</fullName>
    </submittedName>
</protein>
<evidence type="ECO:0000256" key="4">
    <source>
        <dbReference type="ARBA" id="ARBA00023172"/>
    </source>
</evidence>
<evidence type="ECO:0000259" key="5">
    <source>
        <dbReference type="Pfam" id="PF01385"/>
    </source>
</evidence>
<proteinExistence type="inferred from homology"/>
<keyword evidence="7" id="KW-0540">Nuclease</keyword>
<dbReference type="InterPro" id="IPR001959">
    <property type="entry name" value="Transposase"/>
</dbReference>
<dbReference type="Proteomes" id="UP001576780">
    <property type="component" value="Unassembled WGS sequence"/>
</dbReference>
<evidence type="ECO:0000259" key="6">
    <source>
        <dbReference type="Pfam" id="PF07282"/>
    </source>
</evidence>
<feature type="domain" description="Cas12f1-like TNB" evidence="6">
    <location>
        <begin position="293"/>
        <end position="362"/>
    </location>
</feature>
<dbReference type="NCBIfam" id="NF040570">
    <property type="entry name" value="guided_TnpB"/>
    <property type="match status" value="1"/>
</dbReference>
<evidence type="ECO:0000256" key="1">
    <source>
        <dbReference type="ARBA" id="ARBA00008761"/>
    </source>
</evidence>
<dbReference type="RefSeq" id="WP_413275390.1">
    <property type="nucleotide sequence ID" value="NZ_JBHFNT010000004.1"/>
</dbReference>
<feature type="domain" description="Probable transposase IS891/IS1136/IS1341" evidence="5">
    <location>
        <begin position="163"/>
        <end position="260"/>
    </location>
</feature>
<keyword evidence="4" id="KW-0233">DNA recombination</keyword>
<keyword evidence="7" id="KW-0255">Endonuclease</keyword>
<keyword evidence="8" id="KW-1185">Reference proteome</keyword>
<dbReference type="InterPro" id="IPR010095">
    <property type="entry name" value="Cas12f1-like_TNB"/>
</dbReference>
<gene>
    <name evidence="7" type="ORF">ACE1CA_00110</name>
</gene>
<evidence type="ECO:0000256" key="2">
    <source>
        <dbReference type="ARBA" id="ARBA00022578"/>
    </source>
</evidence>
<dbReference type="GO" id="GO:0004519">
    <property type="term" value="F:endonuclease activity"/>
    <property type="evidence" value="ECO:0007669"/>
    <property type="project" value="UniProtKB-KW"/>
</dbReference>
<evidence type="ECO:0000256" key="3">
    <source>
        <dbReference type="ARBA" id="ARBA00023125"/>
    </source>
</evidence>
<evidence type="ECO:0000313" key="7">
    <source>
        <dbReference type="EMBL" id="MFB2832913.1"/>
    </source>
</evidence>
<evidence type="ECO:0000313" key="8">
    <source>
        <dbReference type="Proteomes" id="UP001576780"/>
    </source>
</evidence>
<comment type="caution">
    <text evidence="7">The sequence shown here is derived from an EMBL/GenBank/DDBJ whole genome shotgun (WGS) entry which is preliminary data.</text>
</comment>
<keyword evidence="7" id="KW-0378">Hydrolase</keyword>
<dbReference type="Pfam" id="PF01385">
    <property type="entry name" value="OrfB_IS605"/>
    <property type="match status" value="1"/>
</dbReference>
<dbReference type="Pfam" id="PF07282">
    <property type="entry name" value="Cas12f1-like_TNB"/>
    <property type="match status" value="1"/>
</dbReference>
<organism evidence="7 8">
    <name type="scientific">Floridaenema evergladense BLCC-F167</name>
    <dbReference type="NCBI Taxonomy" id="3153639"/>
    <lineage>
        <taxon>Bacteria</taxon>
        <taxon>Bacillati</taxon>
        <taxon>Cyanobacteriota</taxon>
        <taxon>Cyanophyceae</taxon>
        <taxon>Oscillatoriophycideae</taxon>
        <taxon>Aerosakkonematales</taxon>
        <taxon>Aerosakkonemataceae</taxon>
        <taxon>Floridanema</taxon>
        <taxon>Floridanema evergladense</taxon>
    </lineage>
</organism>